<proteinExistence type="predicted"/>
<comment type="caution">
    <text evidence="1">The sequence shown here is derived from an EMBL/GenBank/DDBJ whole genome shotgun (WGS) entry which is preliminary data.</text>
</comment>
<reference evidence="2" key="1">
    <citation type="submission" date="2017-09" db="EMBL/GenBank/DDBJ databases">
        <title>Depth-based differentiation of microbial function through sediment-hosted aquifers and enrichment of novel symbionts in the deep terrestrial subsurface.</title>
        <authorList>
            <person name="Probst A.J."/>
            <person name="Ladd B."/>
            <person name="Jarett J.K."/>
            <person name="Geller-Mcgrath D.E."/>
            <person name="Sieber C.M.K."/>
            <person name="Emerson J.B."/>
            <person name="Anantharaman K."/>
            <person name="Thomas B.C."/>
            <person name="Malmstrom R."/>
            <person name="Stieglmeier M."/>
            <person name="Klingl A."/>
            <person name="Woyke T."/>
            <person name="Ryan C.M."/>
            <person name="Banfield J.F."/>
        </authorList>
    </citation>
    <scope>NUCLEOTIDE SEQUENCE [LARGE SCALE GENOMIC DNA]</scope>
</reference>
<accession>A0A2H0TG80</accession>
<evidence type="ECO:0000313" key="2">
    <source>
        <dbReference type="Proteomes" id="UP000229383"/>
    </source>
</evidence>
<name>A0A2H0TG80_9BACT</name>
<dbReference type="AlphaFoldDB" id="A0A2H0TG80"/>
<sequence>CWTGSSPPQAAKCVRTIFRIEHIKQRDGEAVFLFYVLYERENRPAFNGIAVPAILGQGKL</sequence>
<dbReference type="Proteomes" id="UP000229383">
    <property type="component" value="Unassembled WGS sequence"/>
</dbReference>
<feature type="non-terminal residue" evidence="1">
    <location>
        <position position="1"/>
    </location>
</feature>
<dbReference type="EMBL" id="PFCN01000012">
    <property type="protein sequence ID" value="PIR70568.1"/>
    <property type="molecule type" value="Genomic_DNA"/>
</dbReference>
<evidence type="ECO:0000313" key="1">
    <source>
        <dbReference type="EMBL" id="PIR70568.1"/>
    </source>
</evidence>
<gene>
    <name evidence="1" type="ORF">COU46_00945</name>
</gene>
<organism evidence="1 2">
    <name type="scientific">Candidatus Niyogibacteria bacterium CG10_big_fil_rev_8_21_14_0_10_42_19</name>
    <dbReference type="NCBI Taxonomy" id="1974725"/>
    <lineage>
        <taxon>Bacteria</taxon>
        <taxon>Candidatus Niyogiibacteriota</taxon>
    </lineage>
</organism>
<protein>
    <submittedName>
        <fullName evidence="1">Uncharacterized protein</fullName>
    </submittedName>
</protein>